<proteinExistence type="predicted"/>
<reference evidence="1" key="1">
    <citation type="journal article" date="2021" name="Proc. Natl. Acad. Sci. U.S.A.">
        <title>A Catalog of Tens of Thousands of Viruses from Human Metagenomes Reveals Hidden Associations with Chronic Diseases.</title>
        <authorList>
            <person name="Tisza M.J."/>
            <person name="Buck C.B."/>
        </authorList>
    </citation>
    <scope>NUCLEOTIDE SEQUENCE</scope>
    <source>
        <strain evidence="1">CtiBE32</strain>
    </source>
</reference>
<evidence type="ECO:0000313" key="1">
    <source>
        <dbReference type="EMBL" id="DAD90528.1"/>
    </source>
</evidence>
<accession>A0A8S5N8F2</accession>
<protein>
    <submittedName>
        <fullName evidence="1">Uncharacterized protein</fullName>
    </submittedName>
</protein>
<dbReference type="EMBL" id="BK015088">
    <property type="protein sequence ID" value="DAD90528.1"/>
    <property type="molecule type" value="Genomic_DNA"/>
</dbReference>
<sequence>MTVSELIQQYDAERANSVQNDLKLLWLRKIEKQAEVEVFSKYDGYKDSEIKREGLWVDSDGGLHLPSWMYVDDDGTLHITNEMEDEEFTLDSELAIPDPYTDVYFYYLDQRIAYNNNDSRRYNVATEAFNNAYLAFQQFYNRSHQPDRPMKHMLRHEVL</sequence>
<name>A0A8S5N8F2_9CAUD</name>
<organism evidence="1">
    <name type="scientific">Myoviridae sp. ctiBE32</name>
    <dbReference type="NCBI Taxonomy" id="2826685"/>
    <lineage>
        <taxon>Viruses</taxon>
        <taxon>Duplodnaviria</taxon>
        <taxon>Heunggongvirae</taxon>
        <taxon>Uroviricota</taxon>
        <taxon>Caudoviricetes</taxon>
    </lineage>
</organism>